<proteinExistence type="predicted"/>
<dbReference type="Proteomes" id="UP000244060">
    <property type="component" value="Unassembled WGS sequence"/>
</dbReference>
<organism evidence="3 4">
    <name type="scientific">Cereibacter azotoformans</name>
    <dbReference type="NCBI Taxonomy" id="43057"/>
    <lineage>
        <taxon>Bacteria</taxon>
        <taxon>Pseudomonadati</taxon>
        <taxon>Pseudomonadota</taxon>
        <taxon>Alphaproteobacteria</taxon>
        <taxon>Rhodobacterales</taxon>
        <taxon>Paracoccaceae</taxon>
        <taxon>Cereibacter</taxon>
    </lineage>
</organism>
<protein>
    <submittedName>
        <fullName evidence="3">Glycine/D-amino acid oxidase-like deaminating enzyme</fullName>
    </submittedName>
</protein>
<keyword evidence="1" id="KW-0560">Oxidoreductase</keyword>
<dbReference type="SUPFAM" id="SSF51905">
    <property type="entry name" value="FAD/NAD(P)-binding domain"/>
    <property type="match status" value="1"/>
</dbReference>
<dbReference type="Gene3D" id="3.50.50.60">
    <property type="entry name" value="FAD/NAD(P)-binding domain"/>
    <property type="match status" value="1"/>
</dbReference>
<dbReference type="EMBL" id="QAOT01000011">
    <property type="protein sequence ID" value="PTR17801.1"/>
    <property type="molecule type" value="Genomic_DNA"/>
</dbReference>
<gene>
    <name evidence="3" type="ORF">C8J28_11188</name>
</gene>
<dbReference type="PANTHER" id="PTHR13847:SF285">
    <property type="entry name" value="FAD DEPENDENT OXIDOREDUCTASE DOMAIN-CONTAINING PROTEIN"/>
    <property type="match status" value="1"/>
</dbReference>
<dbReference type="PANTHER" id="PTHR13847">
    <property type="entry name" value="SARCOSINE DEHYDROGENASE-RELATED"/>
    <property type="match status" value="1"/>
</dbReference>
<comment type="caution">
    <text evidence="3">The sequence shown here is derived from an EMBL/GenBank/DDBJ whole genome shotgun (WGS) entry which is preliminary data.</text>
</comment>
<dbReference type="Pfam" id="PF01266">
    <property type="entry name" value="DAO"/>
    <property type="match status" value="1"/>
</dbReference>
<evidence type="ECO:0000313" key="4">
    <source>
        <dbReference type="Proteomes" id="UP000244060"/>
    </source>
</evidence>
<dbReference type="AlphaFoldDB" id="A0A2T5K5U6"/>
<feature type="domain" description="FAD dependent oxidoreductase" evidence="2">
    <location>
        <begin position="40"/>
        <end position="403"/>
    </location>
</feature>
<dbReference type="GO" id="GO:0016491">
    <property type="term" value="F:oxidoreductase activity"/>
    <property type="evidence" value="ECO:0007669"/>
    <property type="project" value="UniProtKB-KW"/>
</dbReference>
<keyword evidence="4" id="KW-1185">Reference proteome</keyword>
<dbReference type="InterPro" id="IPR006076">
    <property type="entry name" value="FAD-dep_OxRdtase"/>
</dbReference>
<name>A0A2T5K5U6_9RHOB</name>
<dbReference type="RefSeq" id="WP_108221261.1">
    <property type="nucleotide sequence ID" value="NZ_CP090022.1"/>
</dbReference>
<evidence type="ECO:0000256" key="1">
    <source>
        <dbReference type="ARBA" id="ARBA00023002"/>
    </source>
</evidence>
<sequence>MATHRLEQPTIAPEGDRSFWLRDLGAGPATQPFVGEAECDVAIVGGGYTGLWTALRLKEQAPELRVTILEADFCGAGASGRNGGQVHSWFAEIDLLTRLVGPDEALMLCHATAEAIEELAGLQASGTIDMELRLDGWLWTASSRAQECAWEPAAAICRARGETCLREIGREEILARTGSGASYMGVLEARAGTVQPAKLALGLRALALARGVVIHEKSPVAEITSGQPCTLRMGRGVLRAGKVVIASNAWAAALPALRRHLYVVDSQVIATEPVGDTLDRIGWTGGESICDAQAHVLYYQRTTGGRVIFGRGSGNVAYGNRFGAAFNRRPGGGEDNLREMHRVYPELRGARIAADWSGPIDCSAEHLPVFGHLPGEPDILFGVGFNGTGIAQTPVAGRILASLALGRDDRWSRCGLVGLDRRMVLPPEPIRTLGARVVRRAIRIRNDLEIGNRTAGPLVRWLSSLTPGR</sequence>
<evidence type="ECO:0000313" key="3">
    <source>
        <dbReference type="EMBL" id="PTR17801.1"/>
    </source>
</evidence>
<dbReference type="GO" id="GO:0005737">
    <property type="term" value="C:cytoplasm"/>
    <property type="evidence" value="ECO:0007669"/>
    <property type="project" value="TreeGrafter"/>
</dbReference>
<evidence type="ECO:0000259" key="2">
    <source>
        <dbReference type="Pfam" id="PF01266"/>
    </source>
</evidence>
<dbReference type="OrthoDB" id="311718at2"/>
<reference evidence="3 4" key="1">
    <citation type="submission" date="2018-04" db="EMBL/GenBank/DDBJ databases">
        <title>Genomic Encyclopedia of Type Strains, Phase III (KMG-III): the genomes of soil and plant-associated and newly described type strains.</title>
        <authorList>
            <person name="Whitman W."/>
        </authorList>
    </citation>
    <scope>NUCLEOTIDE SEQUENCE [LARGE SCALE GENOMIC DNA]</scope>
    <source>
        <strain evidence="3 4">KA25</strain>
    </source>
</reference>
<dbReference type="Gene3D" id="3.30.9.10">
    <property type="entry name" value="D-Amino Acid Oxidase, subunit A, domain 2"/>
    <property type="match status" value="1"/>
</dbReference>
<dbReference type="InterPro" id="IPR036188">
    <property type="entry name" value="FAD/NAD-bd_sf"/>
</dbReference>
<accession>A0A2T5K5U6</accession>